<dbReference type="SUPFAM" id="SSF54695">
    <property type="entry name" value="POZ domain"/>
    <property type="match status" value="1"/>
</dbReference>
<dbReference type="SMART" id="SM00225">
    <property type="entry name" value="BTB"/>
    <property type="match status" value="1"/>
</dbReference>
<dbReference type="CDD" id="cd18265">
    <property type="entry name" value="BTB_POZ_KLHL35"/>
    <property type="match status" value="1"/>
</dbReference>
<dbReference type="SMART" id="SM00612">
    <property type="entry name" value="Kelch"/>
    <property type="match status" value="4"/>
</dbReference>
<dbReference type="EMBL" id="JAIPUX010001232">
    <property type="protein sequence ID" value="KAH0625263.1"/>
    <property type="molecule type" value="Genomic_DNA"/>
</dbReference>
<dbReference type="InterPro" id="IPR015915">
    <property type="entry name" value="Kelch-typ_b-propeller"/>
</dbReference>
<feature type="region of interest" description="Disordered" evidence="3">
    <location>
        <begin position="1"/>
        <end position="27"/>
    </location>
</feature>
<evidence type="ECO:0000256" key="3">
    <source>
        <dbReference type="SAM" id="MobiDB-lite"/>
    </source>
</evidence>
<keyword evidence="2" id="KW-0677">Repeat</keyword>
<dbReference type="InterPro" id="IPR011333">
    <property type="entry name" value="SKP1/BTB/POZ_sf"/>
</dbReference>
<dbReference type="PANTHER" id="PTHR24412">
    <property type="entry name" value="KELCH PROTEIN"/>
    <property type="match status" value="1"/>
</dbReference>
<dbReference type="Pfam" id="PF00651">
    <property type="entry name" value="BTB"/>
    <property type="match status" value="1"/>
</dbReference>
<dbReference type="Pfam" id="PF07707">
    <property type="entry name" value="BACK"/>
    <property type="match status" value="1"/>
</dbReference>
<feature type="compositionally biased region" description="Polar residues" evidence="3">
    <location>
        <begin position="11"/>
        <end position="23"/>
    </location>
</feature>
<evidence type="ECO:0000256" key="2">
    <source>
        <dbReference type="ARBA" id="ARBA00022737"/>
    </source>
</evidence>
<dbReference type="Gene3D" id="3.30.710.10">
    <property type="entry name" value="Potassium Channel Kv1.1, Chain A"/>
    <property type="match status" value="1"/>
</dbReference>
<dbReference type="PIRSF" id="PIRSF037037">
    <property type="entry name" value="Kelch-like_protein_gigaxonin"/>
    <property type="match status" value="1"/>
</dbReference>
<comment type="caution">
    <text evidence="5">The sequence shown here is derived from an EMBL/GenBank/DDBJ whole genome shotgun (WGS) entry which is preliminary data.</text>
</comment>
<dbReference type="InterPro" id="IPR000210">
    <property type="entry name" value="BTB/POZ_dom"/>
</dbReference>
<keyword evidence="1" id="KW-0880">Kelch repeat</keyword>
<feature type="compositionally biased region" description="Basic and acidic residues" evidence="3">
    <location>
        <begin position="1"/>
        <end position="10"/>
    </location>
</feature>
<dbReference type="InterPro" id="IPR017096">
    <property type="entry name" value="BTB-kelch_protein"/>
</dbReference>
<accession>A0ABQ7T6G8</accession>
<dbReference type="Proteomes" id="UP000826234">
    <property type="component" value="Unassembled WGS sequence"/>
</dbReference>
<dbReference type="InterPro" id="IPR006652">
    <property type="entry name" value="Kelch_1"/>
</dbReference>
<protein>
    <recommendedName>
        <fullName evidence="4">BTB domain-containing protein</fullName>
    </recommendedName>
</protein>
<dbReference type="InterPro" id="IPR030601">
    <property type="entry name" value="KLHL35_BTB_POZ_dom"/>
</dbReference>
<dbReference type="SUPFAM" id="SSF117281">
    <property type="entry name" value="Kelch motif"/>
    <property type="match status" value="1"/>
</dbReference>
<evidence type="ECO:0000259" key="4">
    <source>
        <dbReference type="PROSITE" id="PS50097"/>
    </source>
</evidence>
<evidence type="ECO:0000256" key="1">
    <source>
        <dbReference type="ARBA" id="ARBA00022441"/>
    </source>
</evidence>
<organism evidence="5 6">
    <name type="scientific">Phrynosoma platyrhinos</name>
    <name type="common">Desert horned lizard</name>
    <dbReference type="NCBI Taxonomy" id="52577"/>
    <lineage>
        <taxon>Eukaryota</taxon>
        <taxon>Metazoa</taxon>
        <taxon>Chordata</taxon>
        <taxon>Craniata</taxon>
        <taxon>Vertebrata</taxon>
        <taxon>Euteleostomi</taxon>
        <taxon>Lepidosauria</taxon>
        <taxon>Squamata</taxon>
        <taxon>Bifurcata</taxon>
        <taxon>Unidentata</taxon>
        <taxon>Episquamata</taxon>
        <taxon>Toxicofera</taxon>
        <taxon>Iguania</taxon>
        <taxon>Phrynosomatidae</taxon>
        <taxon>Phrynosomatinae</taxon>
        <taxon>Phrynosoma</taxon>
    </lineage>
</organism>
<dbReference type="InterPro" id="IPR011705">
    <property type="entry name" value="BACK"/>
</dbReference>
<dbReference type="Pfam" id="PF01344">
    <property type="entry name" value="Kelch_1"/>
    <property type="match status" value="2"/>
</dbReference>
<sequence length="523" mass="58545">MYQLMKEESSYRTNGSDDNLSLDQRSKRPPMKLFRESRYAEQILQTLNSYRRDAIFTDVVLVMDGQEFPCHRATLSANSTYFRGMFAGGLKEDCQGIVNLQAIHAPSMSLVLDYMYSGNVSIQEDNVEGLLELSNLLQIPRLKDACVAFLEGQLHPCNCLGIMKFASSFSISSLAEKSKRFALEGFMEVSHHEEFLRLDAKELGVCLSSDWLAVPKEEMVFEALMRWVRHDVASRRGALKDLLEHVRLSLMDPLYFMEKVEGDKLIQGSKECLPLLQETRRSYILGMEIGSRRSRPRRFMELAEMIVVIGGCDKKGFLKLPFVDVFHPENKQWKALSSMPGYTKSEFAACTLKNDVYISGGHISTRDVWLLSSQLNVWIKVAGLQKGRWRHKMAALCGKIYAVGGYDGFCRLASVECYDSFLNRWTAVAPLPVAVSSAAVVSCLNKLYVVGGGLDDSANTDKSCGVTVCNGKIYILGGRDENGEGTDKVFTFDVATGTVEPQPPLQRCTSYHGCGTILRHTSR</sequence>
<reference evidence="5 6" key="1">
    <citation type="journal article" date="2022" name="Gigascience">
        <title>A chromosome-level genome assembly and annotation of the desert horned lizard, Phrynosoma platyrhinos, provides insight into chromosomal rearrangements among reptiles.</title>
        <authorList>
            <person name="Koochekian N."/>
            <person name="Ascanio A."/>
            <person name="Farleigh K."/>
            <person name="Card D.C."/>
            <person name="Schield D.R."/>
            <person name="Castoe T.A."/>
            <person name="Jezkova T."/>
        </authorList>
    </citation>
    <scope>NUCLEOTIDE SEQUENCE [LARGE SCALE GENOMIC DNA]</scope>
    <source>
        <strain evidence="5">NK-2021</strain>
    </source>
</reference>
<dbReference type="Gene3D" id="1.25.40.420">
    <property type="match status" value="1"/>
</dbReference>
<evidence type="ECO:0000313" key="6">
    <source>
        <dbReference type="Proteomes" id="UP000826234"/>
    </source>
</evidence>
<proteinExistence type="predicted"/>
<name>A0ABQ7T6G8_PHRPL</name>
<feature type="domain" description="BTB" evidence="4">
    <location>
        <begin position="57"/>
        <end position="124"/>
    </location>
</feature>
<dbReference type="Gene3D" id="2.120.10.80">
    <property type="entry name" value="Kelch-type beta propeller"/>
    <property type="match status" value="2"/>
</dbReference>
<dbReference type="SMART" id="SM00875">
    <property type="entry name" value="BACK"/>
    <property type="match status" value="1"/>
</dbReference>
<dbReference type="PANTHER" id="PTHR24412:SF187">
    <property type="entry name" value="KELCH-LIKE PROTEIN 35"/>
    <property type="match status" value="1"/>
</dbReference>
<gene>
    <name evidence="5" type="ORF">JD844_033665</name>
</gene>
<evidence type="ECO:0000313" key="5">
    <source>
        <dbReference type="EMBL" id="KAH0625263.1"/>
    </source>
</evidence>
<dbReference type="PROSITE" id="PS50097">
    <property type="entry name" value="BTB"/>
    <property type="match status" value="1"/>
</dbReference>
<keyword evidence="6" id="KW-1185">Reference proteome</keyword>